<evidence type="ECO:0000313" key="3">
    <source>
        <dbReference type="Proteomes" id="UP001580928"/>
    </source>
</evidence>
<evidence type="ECO:0000313" key="2">
    <source>
        <dbReference type="EMBL" id="MFB5944859.1"/>
    </source>
</evidence>
<keyword evidence="1" id="KW-0472">Membrane</keyword>
<keyword evidence="1" id="KW-1133">Transmembrane helix</keyword>
<organism evidence="2 3">
    <name type="scientific">Albibacterium profundi</name>
    <dbReference type="NCBI Taxonomy" id="3134906"/>
    <lineage>
        <taxon>Bacteria</taxon>
        <taxon>Pseudomonadati</taxon>
        <taxon>Bacteroidota</taxon>
        <taxon>Sphingobacteriia</taxon>
        <taxon>Sphingobacteriales</taxon>
        <taxon>Sphingobacteriaceae</taxon>
        <taxon>Albibacterium</taxon>
    </lineage>
</organism>
<feature type="transmembrane region" description="Helical" evidence="1">
    <location>
        <begin position="114"/>
        <end position="132"/>
    </location>
</feature>
<reference evidence="2 3" key="1">
    <citation type="submission" date="2024-04" db="EMBL/GenBank/DDBJ databases">
        <title>Albibacterium profundi sp. nov., isolated from sediment of the Challenger Deep of Mariana Trench.</title>
        <authorList>
            <person name="Wang Y."/>
        </authorList>
    </citation>
    <scope>NUCLEOTIDE SEQUENCE [LARGE SCALE GENOMIC DNA]</scope>
    <source>
        <strain evidence="2 3">RHL897</strain>
    </source>
</reference>
<feature type="transmembrane region" description="Helical" evidence="1">
    <location>
        <begin position="74"/>
        <end position="93"/>
    </location>
</feature>
<feature type="transmembrane region" description="Helical" evidence="1">
    <location>
        <begin position="144"/>
        <end position="166"/>
    </location>
</feature>
<name>A0ABV5CBD8_9SPHI</name>
<keyword evidence="1" id="KW-0812">Transmembrane</keyword>
<accession>A0ABV5CBD8</accession>
<evidence type="ECO:0000256" key="1">
    <source>
        <dbReference type="SAM" id="Phobius"/>
    </source>
</evidence>
<gene>
    <name evidence="2" type="ORF">WKR92_03330</name>
</gene>
<sequence length="171" mass="19744">MAKLFIENIIRFIVLILAQVFLFKNIGYYNLASPFPYIMALMLLPAKIPKVLLFVIAFLTGITIDTFYDTLGIHAAACITLAWARIVFINLTLQDDDYDASSTPGIGQMSFRWFLIYALILSFFHHSALYILEVFSLNNFLYTLTSILFSCIFTTILIVLFELILYRRKKR</sequence>
<feature type="transmembrane region" description="Helical" evidence="1">
    <location>
        <begin position="12"/>
        <end position="31"/>
    </location>
</feature>
<comment type="caution">
    <text evidence="2">The sequence shown here is derived from an EMBL/GenBank/DDBJ whole genome shotgun (WGS) entry which is preliminary data.</text>
</comment>
<dbReference type="EMBL" id="JBBVGT010000002">
    <property type="protein sequence ID" value="MFB5944859.1"/>
    <property type="molecule type" value="Genomic_DNA"/>
</dbReference>
<keyword evidence="3" id="KW-1185">Reference proteome</keyword>
<protein>
    <submittedName>
        <fullName evidence="2">Rod shape-determining protein MreD</fullName>
    </submittedName>
</protein>
<dbReference type="RefSeq" id="WP_375556418.1">
    <property type="nucleotide sequence ID" value="NZ_JBBVGT010000002.1"/>
</dbReference>
<proteinExistence type="predicted"/>
<dbReference type="Proteomes" id="UP001580928">
    <property type="component" value="Unassembled WGS sequence"/>
</dbReference>